<evidence type="ECO:0000256" key="1">
    <source>
        <dbReference type="SAM" id="MobiDB-lite"/>
    </source>
</evidence>
<evidence type="ECO:0000313" key="2">
    <source>
        <dbReference type="EMBL" id="PQQ03991.1"/>
    </source>
</evidence>
<reference evidence="2 3" key="1">
    <citation type="submission" date="2018-02" db="EMBL/GenBank/DDBJ databases">
        <title>Draft genome of wild Prunus yedoensis var. nudiflora.</title>
        <authorList>
            <person name="Baek S."/>
            <person name="Kim J.-H."/>
            <person name="Choi K."/>
            <person name="Kim G.-B."/>
            <person name="Cho A."/>
            <person name="Jang H."/>
            <person name="Shin C.-H."/>
            <person name="Yu H.-J."/>
            <person name="Mun J.-H."/>
        </authorList>
    </citation>
    <scope>NUCLEOTIDE SEQUENCE [LARGE SCALE GENOMIC DNA]</scope>
    <source>
        <strain evidence="3">cv. Jeju island</strain>
        <tissue evidence="2">Leaf</tissue>
    </source>
</reference>
<dbReference type="Proteomes" id="UP000250321">
    <property type="component" value="Unassembled WGS sequence"/>
</dbReference>
<protein>
    <submittedName>
        <fullName evidence="2">Uncharacterized protein</fullName>
    </submittedName>
</protein>
<feature type="compositionally biased region" description="Basic and acidic residues" evidence="1">
    <location>
        <begin position="8"/>
        <end position="18"/>
    </location>
</feature>
<accession>A0A314YG15</accession>
<keyword evidence="3" id="KW-1185">Reference proteome</keyword>
<dbReference type="EMBL" id="PJQY01001294">
    <property type="protein sequence ID" value="PQQ03991.1"/>
    <property type="molecule type" value="Genomic_DNA"/>
</dbReference>
<dbReference type="PANTHER" id="PTHR33386">
    <property type="entry name" value="OS02G0740600 PROTEIN"/>
    <property type="match status" value="1"/>
</dbReference>
<sequence length="85" mass="9265">MGSNRPYDTPRGDQRDDSNQDPASASETKKSSGSADCAKGNYTRKVEEGFDKIKAAASNGVNRVKIAAHLGLHWIKSRSKTSRKQ</sequence>
<dbReference type="AlphaFoldDB" id="A0A314YG15"/>
<dbReference type="OrthoDB" id="1177536at2759"/>
<feature type="compositionally biased region" description="Polar residues" evidence="1">
    <location>
        <begin position="20"/>
        <end position="34"/>
    </location>
</feature>
<dbReference type="PANTHER" id="PTHR33386:SF5">
    <property type="entry name" value="OS02G0740600 PROTEIN"/>
    <property type="match status" value="1"/>
</dbReference>
<name>A0A314YG15_PRUYE</name>
<organism evidence="2 3">
    <name type="scientific">Prunus yedoensis var. nudiflora</name>
    <dbReference type="NCBI Taxonomy" id="2094558"/>
    <lineage>
        <taxon>Eukaryota</taxon>
        <taxon>Viridiplantae</taxon>
        <taxon>Streptophyta</taxon>
        <taxon>Embryophyta</taxon>
        <taxon>Tracheophyta</taxon>
        <taxon>Spermatophyta</taxon>
        <taxon>Magnoliopsida</taxon>
        <taxon>eudicotyledons</taxon>
        <taxon>Gunneridae</taxon>
        <taxon>Pentapetalae</taxon>
        <taxon>rosids</taxon>
        <taxon>fabids</taxon>
        <taxon>Rosales</taxon>
        <taxon>Rosaceae</taxon>
        <taxon>Amygdaloideae</taxon>
        <taxon>Amygdaleae</taxon>
        <taxon>Prunus</taxon>
    </lineage>
</organism>
<proteinExistence type="predicted"/>
<comment type="caution">
    <text evidence="2">The sequence shown here is derived from an EMBL/GenBank/DDBJ whole genome shotgun (WGS) entry which is preliminary data.</text>
</comment>
<feature type="region of interest" description="Disordered" evidence="1">
    <location>
        <begin position="1"/>
        <end position="41"/>
    </location>
</feature>
<evidence type="ECO:0000313" key="3">
    <source>
        <dbReference type="Proteomes" id="UP000250321"/>
    </source>
</evidence>
<gene>
    <name evidence="2" type="ORF">Pyn_19356</name>
</gene>